<comment type="caution">
    <text evidence="4">The sequence shown here is derived from an EMBL/GenBank/DDBJ whole genome shotgun (WGS) entry which is preliminary data.</text>
</comment>
<evidence type="ECO:0000313" key="4">
    <source>
        <dbReference type="EMBL" id="GLR72339.1"/>
    </source>
</evidence>
<proteinExistence type="predicted"/>
<dbReference type="PANTHER" id="PTHR21666:SF270">
    <property type="entry name" value="MUREIN HYDROLASE ACTIVATOR ENVC"/>
    <property type="match status" value="1"/>
</dbReference>
<dbReference type="AlphaFoldDB" id="A0AA37T1U3"/>
<dbReference type="Gene3D" id="2.70.70.10">
    <property type="entry name" value="Glucose Permease (Domain IIA)"/>
    <property type="match status" value="1"/>
</dbReference>
<dbReference type="EMBL" id="BSOT01000009">
    <property type="protein sequence ID" value="GLR72339.1"/>
    <property type="molecule type" value="Genomic_DNA"/>
</dbReference>
<dbReference type="GO" id="GO:0004222">
    <property type="term" value="F:metalloendopeptidase activity"/>
    <property type="evidence" value="ECO:0007669"/>
    <property type="project" value="TreeGrafter"/>
</dbReference>
<evidence type="ECO:0000313" key="5">
    <source>
        <dbReference type="Proteomes" id="UP001156601"/>
    </source>
</evidence>
<name>A0AA37T1U3_9ALTE</name>
<dbReference type="SUPFAM" id="SSF51261">
    <property type="entry name" value="Duplicated hybrid motif"/>
    <property type="match status" value="1"/>
</dbReference>
<feature type="domain" description="M23ase beta-sheet core" evidence="3">
    <location>
        <begin position="301"/>
        <end position="394"/>
    </location>
</feature>
<organism evidence="4 5">
    <name type="scientific">Agaribacter marinus</name>
    <dbReference type="NCBI Taxonomy" id="1431249"/>
    <lineage>
        <taxon>Bacteria</taxon>
        <taxon>Pseudomonadati</taxon>
        <taxon>Pseudomonadota</taxon>
        <taxon>Gammaproteobacteria</taxon>
        <taxon>Alteromonadales</taxon>
        <taxon>Alteromonadaceae</taxon>
        <taxon>Agaribacter</taxon>
    </lineage>
</organism>
<dbReference type="Pfam" id="PF01551">
    <property type="entry name" value="Peptidase_M23"/>
    <property type="match status" value="1"/>
</dbReference>
<keyword evidence="5" id="KW-1185">Reference proteome</keyword>
<feature type="coiled-coil region" evidence="1">
    <location>
        <begin position="42"/>
        <end position="125"/>
    </location>
</feature>
<evidence type="ECO:0000259" key="3">
    <source>
        <dbReference type="Pfam" id="PF01551"/>
    </source>
</evidence>
<dbReference type="InterPro" id="IPR050570">
    <property type="entry name" value="Cell_wall_metabolism_enzyme"/>
</dbReference>
<dbReference type="InterPro" id="IPR016047">
    <property type="entry name" value="M23ase_b-sheet_dom"/>
</dbReference>
<reference evidence="4" key="2">
    <citation type="submission" date="2023-01" db="EMBL/GenBank/DDBJ databases">
        <title>Draft genome sequence of Agaribacter marinus strain NBRC 110023.</title>
        <authorList>
            <person name="Sun Q."/>
            <person name="Mori K."/>
        </authorList>
    </citation>
    <scope>NUCLEOTIDE SEQUENCE</scope>
    <source>
        <strain evidence="4">NBRC 110023</strain>
    </source>
</reference>
<feature type="coiled-coil region" evidence="1">
    <location>
        <begin position="182"/>
        <end position="258"/>
    </location>
</feature>
<dbReference type="Gene3D" id="6.10.250.3150">
    <property type="match status" value="1"/>
</dbReference>
<keyword evidence="2" id="KW-0472">Membrane</keyword>
<keyword evidence="2" id="KW-1133">Transmembrane helix</keyword>
<accession>A0AA37T1U3</accession>
<protein>
    <submittedName>
        <fullName evidence="4">Non-catalytic member of peptidase subfamily M23B</fullName>
    </submittedName>
</protein>
<dbReference type="Proteomes" id="UP001156601">
    <property type="component" value="Unassembled WGS sequence"/>
</dbReference>
<reference evidence="4" key="1">
    <citation type="journal article" date="2014" name="Int. J. Syst. Evol. Microbiol.">
        <title>Complete genome sequence of Corynebacterium casei LMG S-19264T (=DSM 44701T), isolated from a smear-ripened cheese.</title>
        <authorList>
            <consortium name="US DOE Joint Genome Institute (JGI-PGF)"/>
            <person name="Walter F."/>
            <person name="Albersmeier A."/>
            <person name="Kalinowski J."/>
            <person name="Ruckert C."/>
        </authorList>
    </citation>
    <scope>NUCLEOTIDE SEQUENCE</scope>
    <source>
        <strain evidence="4">NBRC 110023</strain>
    </source>
</reference>
<gene>
    <name evidence="4" type="ORF">GCM10007852_32470</name>
</gene>
<keyword evidence="2" id="KW-0812">Transmembrane</keyword>
<keyword evidence="1" id="KW-0175">Coiled coil</keyword>
<feature type="transmembrane region" description="Helical" evidence="2">
    <location>
        <begin position="23"/>
        <end position="42"/>
    </location>
</feature>
<dbReference type="InterPro" id="IPR011055">
    <property type="entry name" value="Dup_hybrid_motif"/>
</dbReference>
<dbReference type="PANTHER" id="PTHR21666">
    <property type="entry name" value="PEPTIDASE-RELATED"/>
    <property type="match status" value="1"/>
</dbReference>
<evidence type="ECO:0000256" key="1">
    <source>
        <dbReference type="SAM" id="Coils"/>
    </source>
</evidence>
<dbReference type="RefSeq" id="WP_284218757.1">
    <property type="nucleotide sequence ID" value="NZ_BSOT01000009.1"/>
</dbReference>
<evidence type="ECO:0000256" key="2">
    <source>
        <dbReference type="SAM" id="Phobius"/>
    </source>
</evidence>
<dbReference type="FunFam" id="2.70.70.10:FF:000003">
    <property type="entry name" value="Murein hydrolase activator EnvC"/>
    <property type="match status" value="1"/>
</dbReference>
<sequence length="401" mass="44954">MKNHQHVEAHFYSKKLRALSKSFSHGLMVFVISIVLSTAVFAQDQRADLQDIQALIAQTKSQLAEKLEDSERIQQELKLAELEIAEAATQLNQTDQLLKQTSADINALKQEKAQTETRIQRQQSYLANQLKSAYMAGSYDYAKLLFNQDKAGTLERVLTYYQYLNKARQKQIDGFKTLIDTLESVTLELSNKQNDLQSLQKTQLAQSTKLRDRQQVRFEKLAVLNKQIESDQVRVNRLEQQEKDLLSAIERAELAAQRAKATSNLDIELTGLTDKQGQLLLPTSGQVQRLFGKRRQGQVRWKGVVFQTSAGTPVSAVAEGQVLYADWLKGFGLVVIVDHGEGYMSVYGRNQAVLKNVGDAVLAGDTISLVGTSGGQARASLYFELRHKGKALNPSKWLKRG</sequence>
<dbReference type="CDD" id="cd12797">
    <property type="entry name" value="M23_peptidase"/>
    <property type="match status" value="1"/>
</dbReference>